<name>A0AAJ0GDY5_9PEZI</name>
<dbReference type="PANTHER" id="PTHR43591">
    <property type="entry name" value="METHYLTRANSFERASE"/>
    <property type="match status" value="1"/>
</dbReference>
<dbReference type="InterPro" id="IPR041698">
    <property type="entry name" value="Methyltransf_25"/>
</dbReference>
<dbReference type="Pfam" id="PF13649">
    <property type="entry name" value="Methyltransf_25"/>
    <property type="match status" value="1"/>
</dbReference>
<reference evidence="3" key="1">
    <citation type="submission" date="2023-04" db="EMBL/GenBank/DDBJ databases">
        <title>Black Yeasts Isolated from many extreme environments.</title>
        <authorList>
            <person name="Coleine C."/>
            <person name="Stajich J.E."/>
            <person name="Selbmann L."/>
        </authorList>
    </citation>
    <scope>NUCLEOTIDE SEQUENCE</scope>
    <source>
        <strain evidence="3">CCFEE 5312</strain>
    </source>
</reference>
<evidence type="ECO:0000256" key="1">
    <source>
        <dbReference type="SAM" id="MobiDB-lite"/>
    </source>
</evidence>
<protein>
    <recommendedName>
        <fullName evidence="2">Methyltransferase domain-containing protein</fullName>
    </recommendedName>
</protein>
<feature type="compositionally biased region" description="Low complexity" evidence="1">
    <location>
        <begin position="263"/>
        <end position="279"/>
    </location>
</feature>
<keyword evidence="4" id="KW-1185">Reference proteome</keyword>
<feature type="region of interest" description="Disordered" evidence="1">
    <location>
        <begin position="263"/>
        <end position="285"/>
    </location>
</feature>
<dbReference type="EMBL" id="JAWDJX010000010">
    <property type="protein sequence ID" value="KAK3054932.1"/>
    <property type="molecule type" value="Genomic_DNA"/>
</dbReference>
<feature type="domain" description="Methyltransferase" evidence="2">
    <location>
        <begin position="146"/>
        <end position="245"/>
    </location>
</feature>
<gene>
    <name evidence="3" type="ORF">LTR09_004091</name>
</gene>
<dbReference type="Gene3D" id="3.40.50.150">
    <property type="entry name" value="Vaccinia Virus protein VP39"/>
    <property type="match status" value="1"/>
</dbReference>
<comment type="caution">
    <text evidence="3">The sequence shown here is derived from an EMBL/GenBank/DDBJ whole genome shotgun (WGS) entry which is preliminary data.</text>
</comment>
<evidence type="ECO:0000313" key="4">
    <source>
        <dbReference type="Proteomes" id="UP001271007"/>
    </source>
</evidence>
<evidence type="ECO:0000259" key="2">
    <source>
        <dbReference type="Pfam" id="PF13649"/>
    </source>
</evidence>
<organism evidence="3 4">
    <name type="scientific">Extremus antarcticus</name>
    <dbReference type="NCBI Taxonomy" id="702011"/>
    <lineage>
        <taxon>Eukaryota</taxon>
        <taxon>Fungi</taxon>
        <taxon>Dikarya</taxon>
        <taxon>Ascomycota</taxon>
        <taxon>Pezizomycotina</taxon>
        <taxon>Dothideomycetes</taxon>
        <taxon>Dothideomycetidae</taxon>
        <taxon>Mycosphaerellales</taxon>
        <taxon>Extremaceae</taxon>
        <taxon>Extremus</taxon>
    </lineage>
</organism>
<dbReference type="CDD" id="cd02440">
    <property type="entry name" value="AdoMet_MTases"/>
    <property type="match status" value="1"/>
</dbReference>
<dbReference type="PANTHER" id="PTHR43591:SF50">
    <property type="entry name" value="METHYLTRANSFERASE DOMAIN-CONTAINING PROTEIN-RELATED"/>
    <property type="match status" value="1"/>
</dbReference>
<feature type="compositionally biased region" description="Low complexity" evidence="1">
    <location>
        <begin position="71"/>
        <end position="80"/>
    </location>
</feature>
<dbReference type="Proteomes" id="UP001271007">
    <property type="component" value="Unassembled WGS sequence"/>
</dbReference>
<dbReference type="SUPFAM" id="SSF53335">
    <property type="entry name" value="S-adenosyl-L-methionine-dependent methyltransferases"/>
    <property type="match status" value="1"/>
</dbReference>
<dbReference type="AlphaFoldDB" id="A0AAJ0GDY5"/>
<accession>A0AAJ0GDY5</accession>
<proteinExistence type="predicted"/>
<sequence length="458" mass="51345">MLPRSVAQQKYMQERRAVLAEARKQLLAGENPDPDLERLLTGAPSPGPKAEAVYTHQRTNSSYGEMEQPRTSSSTSSSQSEIAHNSLLNQPFELRHGRRYLRELPYPLPVDLHELQRQNLRTLLCCRVFGRAVCSPSIEDDVPQRVLEIGCGSGYWSTMCHEYFSSLGYDKVSFTGLDVAPLAPDLRKQGIDWTFVQHDLRRIPLPFDDDCFDLVMLKDMSLVLPEGMASQKFIDESIRILQPGGILEIWESDHVVRSLVARPSPSQQQSEQRAAARSATFPVSPGTPFAPAQNKYLQSANTWIQEALDRRKLPPTPCARIAPVLHQEADLLTQFGARRVAVPLGKLRWENDAPKHNRDASNPHDWVLMSTKGKAKMTELGQASLTADQAALRHVALLTVLQMIENLEPILKEASGKNTEEWGHWWGLMMSDLLDPSKTNLGGECLEIGAWWATKLSD</sequence>
<feature type="region of interest" description="Disordered" evidence="1">
    <location>
        <begin position="25"/>
        <end position="82"/>
    </location>
</feature>
<dbReference type="InterPro" id="IPR029063">
    <property type="entry name" value="SAM-dependent_MTases_sf"/>
</dbReference>
<evidence type="ECO:0000313" key="3">
    <source>
        <dbReference type="EMBL" id="KAK3054932.1"/>
    </source>
</evidence>